<dbReference type="GO" id="GO:0045505">
    <property type="term" value="F:dynein intermediate chain binding"/>
    <property type="evidence" value="ECO:0007669"/>
    <property type="project" value="InterPro"/>
</dbReference>
<dbReference type="PANTHER" id="PTHR22878:SF63">
    <property type="entry name" value="DYNEIN AXONEMAL HEAVY CHAIN 10"/>
    <property type="match status" value="1"/>
</dbReference>
<feature type="domain" description="Dynein heavy chain tail" evidence="2">
    <location>
        <begin position="331"/>
        <end position="897"/>
    </location>
</feature>
<reference evidence="3" key="2">
    <citation type="submission" date="2025-08" db="UniProtKB">
        <authorList>
            <consortium name="Ensembl"/>
        </authorList>
    </citation>
    <scope>IDENTIFICATION</scope>
</reference>
<evidence type="ECO:0000259" key="2">
    <source>
        <dbReference type="Pfam" id="PF08385"/>
    </source>
</evidence>
<dbReference type="InterPro" id="IPR026983">
    <property type="entry name" value="DHC"/>
</dbReference>
<gene>
    <name evidence="3" type="primary">DNAH10</name>
</gene>
<reference evidence="4" key="1">
    <citation type="journal article" date="2018" name="PLoS ONE">
        <title>Chinook salmon (Oncorhynchus tshawytscha) genome and transcriptome.</title>
        <authorList>
            <person name="Christensen K.A."/>
            <person name="Leong J.S."/>
            <person name="Sakhrani D."/>
            <person name="Biagi C.A."/>
            <person name="Minkley D.R."/>
            <person name="Withler R.E."/>
            <person name="Rondeau E.B."/>
            <person name="Koop B.F."/>
            <person name="Devlin R.H."/>
        </authorList>
    </citation>
    <scope>NUCLEOTIDE SEQUENCE [LARGE SCALE GENOMIC DNA]</scope>
</reference>
<proteinExistence type="predicted"/>
<feature type="compositionally biased region" description="Basic and acidic residues" evidence="1">
    <location>
        <begin position="257"/>
        <end position="274"/>
    </location>
</feature>
<feature type="compositionally biased region" description="Basic and acidic residues" evidence="1">
    <location>
        <begin position="101"/>
        <end position="144"/>
    </location>
</feature>
<dbReference type="Pfam" id="PF08385">
    <property type="entry name" value="DHC_N1"/>
    <property type="match status" value="1"/>
</dbReference>
<organism evidence="3 4">
    <name type="scientific">Oncorhynchus tshawytscha</name>
    <name type="common">Chinook salmon</name>
    <name type="synonym">Salmo tshawytscha</name>
    <dbReference type="NCBI Taxonomy" id="74940"/>
    <lineage>
        <taxon>Eukaryota</taxon>
        <taxon>Metazoa</taxon>
        <taxon>Chordata</taxon>
        <taxon>Craniata</taxon>
        <taxon>Vertebrata</taxon>
        <taxon>Euteleostomi</taxon>
        <taxon>Actinopterygii</taxon>
        <taxon>Neopterygii</taxon>
        <taxon>Teleostei</taxon>
        <taxon>Protacanthopterygii</taxon>
        <taxon>Salmoniformes</taxon>
        <taxon>Salmonidae</taxon>
        <taxon>Salmoninae</taxon>
        <taxon>Oncorhynchus</taxon>
    </lineage>
</organism>
<keyword evidence="4" id="KW-1185">Reference proteome</keyword>
<dbReference type="Ensembl" id="ENSOTST00005117622.1">
    <property type="protein sequence ID" value="ENSOTSP00005150593.1"/>
    <property type="gene ID" value="ENSOTSG00005020462.2"/>
</dbReference>
<dbReference type="GO" id="GO:0030286">
    <property type="term" value="C:dynein complex"/>
    <property type="evidence" value="ECO:0007669"/>
    <property type="project" value="InterPro"/>
</dbReference>
<dbReference type="AlphaFoldDB" id="A0AAZ3SBS5"/>
<dbReference type="Proteomes" id="UP000694402">
    <property type="component" value="Unassembled WGS sequence"/>
</dbReference>
<dbReference type="GO" id="GO:0007018">
    <property type="term" value="P:microtubule-based movement"/>
    <property type="evidence" value="ECO:0007669"/>
    <property type="project" value="InterPro"/>
</dbReference>
<evidence type="ECO:0000313" key="4">
    <source>
        <dbReference type="Proteomes" id="UP000694402"/>
    </source>
</evidence>
<dbReference type="GO" id="GO:0051959">
    <property type="term" value="F:dynein light intermediate chain binding"/>
    <property type="evidence" value="ECO:0007669"/>
    <property type="project" value="InterPro"/>
</dbReference>
<evidence type="ECO:0000313" key="3">
    <source>
        <dbReference type="Ensembl" id="ENSOTSP00005150593.1"/>
    </source>
</evidence>
<dbReference type="InterPro" id="IPR013594">
    <property type="entry name" value="Dynein_heavy_tail"/>
</dbReference>
<dbReference type="PANTHER" id="PTHR22878">
    <property type="entry name" value="DYNEIN HEAVY CHAIN 6, AXONEMAL-LIKE-RELATED"/>
    <property type="match status" value="1"/>
</dbReference>
<dbReference type="GeneTree" id="ENSGT00940000154642"/>
<accession>A0AAZ3SBS5</accession>
<evidence type="ECO:0000256" key="1">
    <source>
        <dbReference type="SAM" id="MobiDB-lite"/>
    </source>
</evidence>
<protein>
    <recommendedName>
        <fullName evidence="2">Dynein heavy chain tail domain-containing protein</fullName>
    </recommendedName>
</protein>
<reference evidence="3" key="3">
    <citation type="submission" date="2025-09" db="UniProtKB">
        <authorList>
            <consortium name="Ensembl"/>
        </authorList>
    </citation>
    <scope>IDENTIFICATION</scope>
</reference>
<feature type="region of interest" description="Disordered" evidence="1">
    <location>
        <begin position="75"/>
        <end position="154"/>
    </location>
</feature>
<sequence>MSLDDPRVEWIRNRVYSCFYLPEPGCFEELLSRGDGEEEQKIIRFLNEVTEEESASTLLFFKGVNEEEIEVEIPIGPSELAENGDEGSLAESSKPSCDTPASERDKSPGDKKKKRRDSEASRMSDAPKTESTHPADDSQAHETEGTSDSEDEPPLTRIEIQVVYHMELHVAVNHVPERFMKSNILYFLRNTKETIIEPIDVNEANNLMPKLLEIGMLNGHSLLMLKDMLNYVYIPMLSVNQLKLTDGGYQQGAAASQDKEATGDGKGDKDERPVESRGVLMIRDELLNSTHKFLGHIERTLQQLEGEIKLHIPELDLEPEVDALLATPEVVEKLEQCVMNWQTQITIVIEEQQKKKPQVPGPMAEIDFWRERTAILSALSEQLKLPVVKKILEVMTKADPVTVQNLDLTVTELSKLHVESVENVRFLSTLERHFKNLATGADFGVILDTIPLMMNGLRMVWIISSHYNKDERMVPLMERIAWELSERVARVVNVRMLFKDKREVAKAKAQDGKQVLDQWKACYFEVRARIETSGRDPRWEFDRKKLFEKTDYMASICQDLYKILQILEEFYNIFGPELKAVTGDPKRIDDVLRWVDSLVVPIEELSFDPFNIRKMGSWKMVMQDFKAKVQAIEGEAINFIDQSFKTLRSASAAFDMLLKFKHIRSREAINNQMMMKFNDILAQYCKEVDIINGIFVKCKDNPPLNKNQPPVAGAIYWERSLFHHIKHTIIRFLEVTDMLESEPGKAVRAKYLEVGIRMKEYEQKKYERWRDETEQSLPLLMKRTLLTGPATERDMERGVRYMMNFAPELKEIISETKYLEQLGYSVPELARNVALQEDKFLRYVDGLKNLVNRYHSLMDCLNDAEFFLLAEQIQELRRVMRSGYKRLNWNALGISEFINRGTQAASKFESLVNQIQKNERDIDAKLQSIETANLFKFPAPDKSDDLPGVKEFCELIERERAKDLNLLSRKYTAIGPLLTKMESLIMQTNSGKAKRMGQYYTYWERKVFDSLTKMVLRNIQTFNMAMMGNTPLFQIETILSAPEIVLHPKNSEVYKLIMQCVRDCVESTKRFVRWMHGTCIECPPQRVDGEGESVVFSFYSEVCQHPQVNERAMAVSQNIQRLLSAVGRYLNRWKRYRPLWKLDKAIVMEKFAAKRPSYVMYDEKLQFYARVSVEVALQPLVKDEHIMRLNLEPLARTVQENAQAWVNSLGRLLNESAREDLFNLRDEPLQNFKCVAFEPFSCKLHVNM</sequence>
<feature type="region of interest" description="Disordered" evidence="1">
    <location>
        <begin position="253"/>
        <end position="274"/>
    </location>
</feature>
<name>A0AAZ3SBS5_ONCTS</name>